<keyword evidence="3 7" id="KW-1133">Transmembrane helix</keyword>
<evidence type="ECO:0000256" key="6">
    <source>
        <dbReference type="ARBA" id="ARBA00037937"/>
    </source>
</evidence>
<keyword evidence="4 7" id="KW-0472">Membrane</keyword>
<accession>A0A6S6WRS7</accession>
<keyword evidence="5 7" id="KW-0975">Bacterial flagellum</keyword>
<evidence type="ECO:0000313" key="8">
    <source>
        <dbReference type="EMBL" id="CAB0151045.1"/>
    </source>
</evidence>
<dbReference type="InterPro" id="IPR052205">
    <property type="entry name" value="FliO/MopB"/>
</dbReference>
<keyword evidence="1 7" id="KW-1003">Cell membrane</keyword>
<keyword evidence="8" id="KW-0966">Cell projection</keyword>
<evidence type="ECO:0000256" key="7">
    <source>
        <dbReference type="RuleBase" id="RU362064"/>
    </source>
</evidence>
<organism evidence="8 9">
    <name type="scientific">Pseudidiomarina piscicola</name>
    <dbReference type="NCBI Taxonomy" id="2614830"/>
    <lineage>
        <taxon>Bacteria</taxon>
        <taxon>Pseudomonadati</taxon>
        <taxon>Pseudomonadota</taxon>
        <taxon>Gammaproteobacteria</taxon>
        <taxon>Alteromonadales</taxon>
        <taxon>Idiomarinaceae</taxon>
        <taxon>Pseudidiomarina</taxon>
    </lineage>
</organism>
<evidence type="ECO:0000256" key="3">
    <source>
        <dbReference type="ARBA" id="ARBA00022989"/>
    </source>
</evidence>
<comment type="similarity">
    <text evidence="6 7">Belongs to the FliO/MopB family.</text>
</comment>
<evidence type="ECO:0000313" key="9">
    <source>
        <dbReference type="Proteomes" id="UP000481517"/>
    </source>
</evidence>
<feature type="transmembrane region" description="Helical" evidence="7">
    <location>
        <begin position="20"/>
        <end position="41"/>
    </location>
</feature>
<evidence type="ECO:0000256" key="5">
    <source>
        <dbReference type="ARBA" id="ARBA00023143"/>
    </source>
</evidence>
<name>A0A6S6WRS7_9GAMM</name>
<dbReference type="Proteomes" id="UP000481517">
    <property type="component" value="Unassembled WGS sequence"/>
</dbReference>
<dbReference type="Pfam" id="PF04347">
    <property type="entry name" value="FliO"/>
    <property type="match status" value="1"/>
</dbReference>
<dbReference type="NCBIfam" id="TIGR03500">
    <property type="entry name" value="FliO_TIGR"/>
    <property type="match status" value="1"/>
</dbReference>
<evidence type="ECO:0000256" key="1">
    <source>
        <dbReference type="ARBA" id="ARBA00022475"/>
    </source>
</evidence>
<keyword evidence="9" id="KW-1185">Reference proteome</keyword>
<dbReference type="PANTHER" id="PTHR38766">
    <property type="entry name" value="FLAGELLAR PROTEIN FLIO"/>
    <property type="match status" value="1"/>
</dbReference>
<gene>
    <name evidence="8" type="primary">fliO</name>
    <name evidence="8" type="ORF">PSI9734_01463</name>
</gene>
<protein>
    <recommendedName>
        <fullName evidence="7">Flagellar protein</fullName>
    </recommendedName>
</protein>
<dbReference type="RefSeq" id="WP_173920451.1">
    <property type="nucleotide sequence ID" value="NZ_CADCXY010000003.1"/>
</dbReference>
<reference evidence="8 9" key="1">
    <citation type="submission" date="2020-02" db="EMBL/GenBank/DDBJ databases">
        <authorList>
            <person name="Rodrigo-Torres L."/>
            <person name="Arahal R. D."/>
            <person name="Lucena T."/>
        </authorList>
    </citation>
    <scope>NUCLEOTIDE SEQUENCE [LARGE SCALE GENOMIC DNA]</scope>
    <source>
        <strain evidence="8 9">CECT 9734</strain>
    </source>
</reference>
<keyword evidence="8" id="KW-0969">Cilium</keyword>
<dbReference type="PANTHER" id="PTHR38766:SF1">
    <property type="entry name" value="FLAGELLAR PROTEIN FLIO"/>
    <property type="match status" value="1"/>
</dbReference>
<keyword evidence="2 7" id="KW-0812">Transmembrane</keyword>
<comment type="subcellular location">
    <subcellularLocation>
        <location evidence="7">Cell membrane</location>
    </subcellularLocation>
    <subcellularLocation>
        <location evidence="7">Bacterial flagellum basal body</location>
    </subcellularLocation>
</comment>
<dbReference type="GO" id="GO:0009425">
    <property type="term" value="C:bacterial-type flagellum basal body"/>
    <property type="evidence" value="ECO:0007669"/>
    <property type="project" value="UniProtKB-SubCell"/>
</dbReference>
<keyword evidence="8" id="KW-0282">Flagellum</keyword>
<dbReference type="InterPro" id="IPR022781">
    <property type="entry name" value="Flagellar_biosynth_FliO"/>
</dbReference>
<dbReference type="GO" id="GO:0044781">
    <property type="term" value="P:bacterial-type flagellum organization"/>
    <property type="evidence" value="ECO:0007669"/>
    <property type="project" value="UniProtKB-UniRule"/>
</dbReference>
<sequence length="124" mass="13399">MTTNATQAPALELSSGLAMFGQVAGVLILIVAVIFICGWLFRKLALSPQGAHRVAKVVSTTHLGAKERLLVVEIDDKWIVLGVTPQSISKVHEMAPQERPAKPSGSFAERFQTAFKQQLSNSSK</sequence>
<dbReference type="GO" id="GO:0005886">
    <property type="term" value="C:plasma membrane"/>
    <property type="evidence" value="ECO:0007669"/>
    <property type="project" value="UniProtKB-SubCell"/>
</dbReference>
<evidence type="ECO:0000256" key="4">
    <source>
        <dbReference type="ARBA" id="ARBA00023136"/>
    </source>
</evidence>
<evidence type="ECO:0000256" key="2">
    <source>
        <dbReference type="ARBA" id="ARBA00022692"/>
    </source>
</evidence>
<proteinExistence type="inferred from homology"/>
<dbReference type="EMBL" id="CADCXY010000003">
    <property type="protein sequence ID" value="CAB0151045.1"/>
    <property type="molecule type" value="Genomic_DNA"/>
</dbReference>
<dbReference type="AlphaFoldDB" id="A0A6S6WRS7"/>